<protein>
    <recommendedName>
        <fullName evidence="3">BTB domain-containing protein</fullName>
    </recommendedName>
</protein>
<gene>
    <name evidence="1" type="ORF">EJ08DRAFT_566670</name>
</gene>
<dbReference type="EMBL" id="MU007019">
    <property type="protein sequence ID" value="KAF2433753.1"/>
    <property type="molecule type" value="Genomic_DNA"/>
</dbReference>
<evidence type="ECO:0008006" key="3">
    <source>
        <dbReference type="Google" id="ProtNLM"/>
    </source>
</evidence>
<organism evidence="1 2">
    <name type="scientific">Tothia fuscella</name>
    <dbReference type="NCBI Taxonomy" id="1048955"/>
    <lineage>
        <taxon>Eukaryota</taxon>
        <taxon>Fungi</taxon>
        <taxon>Dikarya</taxon>
        <taxon>Ascomycota</taxon>
        <taxon>Pezizomycotina</taxon>
        <taxon>Dothideomycetes</taxon>
        <taxon>Pleosporomycetidae</taxon>
        <taxon>Venturiales</taxon>
        <taxon>Cylindrosympodiaceae</taxon>
        <taxon>Tothia</taxon>
    </lineage>
</organism>
<evidence type="ECO:0000313" key="2">
    <source>
        <dbReference type="Proteomes" id="UP000800235"/>
    </source>
</evidence>
<dbReference type="CDD" id="cd18186">
    <property type="entry name" value="BTB_POZ_ZBTB_KLHL-like"/>
    <property type="match status" value="1"/>
</dbReference>
<dbReference type="Gene3D" id="3.30.710.10">
    <property type="entry name" value="Potassium Channel Kv1.1, Chain A"/>
    <property type="match status" value="1"/>
</dbReference>
<proteinExistence type="predicted"/>
<keyword evidence="2" id="KW-1185">Reference proteome</keyword>
<feature type="non-terminal residue" evidence="1">
    <location>
        <position position="1"/>
    </location>
</feature>
<dbReference type="SUPFAM" id="SSF54695">
    <property type="entry name" value="POZ domain"/>
    <property type="match status" value="1"/>
</dbReference>
<name>A0A9P4NYL6_9PEZI</name>
<dbReference type="InterPro" id="IPR011333">
    <property type="entry name" value="SKP1/BTB/POZ_sf"/>
</dbReference>
<dbReference type="PANTHER" id="PTHR47843">
    <property type="entry name" value="BTB DOMAIN-CONTAINING PROTEIN-RELATED"/>
    <property type="match status" value="1"/>
</dbReference>
<accession>A0A9P4NYL6</accession>
<reference evidence="1" key="1">
    <citation type="journal article" date="2020" name="Stud. Mycol.">
        <title>101 Dothideomycetes genomes: a test case for predicting lifestyles and emergence of pathogens.</title>
        <authorList>
            <person name="Haridas S."/>
            <person name="Albert R."/>
            <person name="Binder M."/>
            <person name="Bloem J."/>
            <person name="Labutti K."/>
            <person name="Salamov A."/>
            <person name="Andreopoulos B."/>
            <person name="Baker S."/>
            <person name="Barry K."/>
            <person name="Bills G."/>
            <person name="Bluhm B."/>
            <person name="Cannon C."/>
            <person name="Castanera R."/>
            <person name="Culley D."/>
            <person name="Daum C."/>
            <person name="Ezra D."/>
            <person name="Gonzalez J."/>
            <person name="Henrissat B."/>
            <person name="Kuo A."/>
            <person name="Liang C."/>
            <person name="Lipzen A."/>
            <person name="Lutzoni F."/>
            <person name="Magnuson J."/>
            <person name="Mondo S."/>
            <person name="Nolan M."/>
            <person name="Ohm R."/>
            <person name="Pangilinan J."/>
            <person name="Park H.-J."/>
            <person name="Ramirez L."/>
            <person name="Alfaro M."/>
            <person name="Sun H."/>
            <person name="Tritt A."/>
            <person name="Yoshinaga Y."/>
            <person name="Zwiers L.-H."/>
            <person name="Turgeon B."/>
            <person name="Goodwin S."/>
            <person name="Spatafora J."/>
            <person name="Crous P."/>
            <person name="Grigoriev I."/>
        </authorList>
    </citation>
    <scope>NUCLEOTIDE SEQUENCE</scope>
    <source>
        <strain evidence="1">CBS 130266</strain>
    </source>
</reference>
<evidence type="ECO:0000313" key="1">
    <source>
        <dbReference type="EMBL" id="KAF2433753.1"/>
    </source>
</evidence>
<dbReference type="OrthoDB" id="1022638at2759"/>
<feature type="non-terminal residue" evidence="1">
    <location>
        <position position="114"/>
    </location>
</feature>
<dbReference type="Proteomes" id="UP000800235">
    <property type="component" value="Unassembled WGS sequence"/>
</dbReference>
<dbReference type="AlphaFoldDB" id="A0A9P4NYL6"/>
<sequence>STFFRKALNGAWKEADERCVKLPKDDPGLVQMYLHWVYSSKIAIDKDSYDEDMALARLYVLEDKLQDDRFKDAISDALTFQNENVAAVTPEAVHYIYENTLAGSKIRALVVDTF</sequence>
<dbReference type="PANTHER" id="PTHR47843:SF2">
    <property type="entry name" value="BTB DOMAIN-CONTAINING PROTEIN"/>
    <property type="match status" value="1"/>
</dbReference>
<comment type="caution">
    <text evidence="1">The sequence shown here is derived from an EMBL/GenBank/DDBJ whole genome shotgun (WGS) entry which is preliminary data.</text>
</comment>